<dbReference type="eggNOG" id="ENOG502QS8D">
    <property type="taxonomic scope" value="Eukaryota"/>
</dbReference>
<sequence>MLWQAQNGPVDAITGDYLAEVNLAENAEKYAAGTHPGWVETALGGIKLSLDVINEKKIKVVLDGGALNPKGLALEVQKMIREKGYDLKVAYVYGDDLLPRVNEILDPQKGLLAHLDHENDSVKLAKDTDNFLGDPTKPIVSANAYLGSRAIALGLSQGADIILCGRVSDASPVIGLARWWHGWSETDFDELAGSLIAGHLIECSAYATGANFSGFEAYPNEELINIGLPVVEVLHNGECVLTKHDALNGFVTEDTARSQLLYEIQGSVYLNSDVKADLTDVSIKQVGKDRVHVSGIKGRPPPSTTKLGVFYQGGYQCEFTQSATGTRASIRKKFELVELQIRDRLTKQGKLDDFDVLLFQHIGVPEENPSSQLAGTAQIRVFAQAQQQATLYLLLRALMWHGMQHFSGAHGSMDFRTALPRPYLGYYPAILEQSLLDEGVFVLSKDATADNLQGVNHSAGHNSVTEPVGRRANYEPTNPVPLASFSETQTLPLGTIVQGRSGDKGANVNLGLFVQTDEEWDWLRSLLTSDQLKKLIGLDWKDEYAIERVELPKIKAVHFVVYGPLHRGISSSPLLDGLGKGFADYIRAKYVDVPVKFLKK</sequence>
<comment type="caution">
    <text evidence="4">The sequence shown here is derived from an EMBL/GenBank/DDBJ whole genome shotgun (WGS) entry which is preliminary data.</text>
</comment>
<dbReference type="InterPro" id="IPR056362">
    <property type="entry name" value="AtuA-like_ferredoxin_dom"/>
</dbReference>
<dbReference type="Pfam" id="PF07287">
    <property type="entry name" value="AtuA"/>
    <property type="match status" value="1"/>
</dbReference>
<feature type="domain" description="AtuA-like ferredoxin-fold" evidence="3">
    <location>
        <begin position="492"/>
        <end position="588"/>
    </location>
</feature>
<accession>W9YBC8</accession>
<dbReference type="PANTHER" id="PTHR47585:SF1">
    <property type="entry name" value="DUF1446 DOMAIN-CONTAINING PROTEIN"/>
    <property type="match status" value="1"/>
</dbReference>
<dbReference type="RefSeq" id="XP_007731564.1">
    <property type="nucleotide sequence ID" value="XM_007733374.1"/>
</dbReference>
<evidence type="ECO:0008006" key="6">
    <source>
        <dbReference type="Google" id="ProtNLM"/>
    </source>
</evidence>
<protein>
    <recommendedName>
        <fullName evidence="6">DUF1446 domain-containing protein</fullName>
    </recommendedName>
</protein>
<dbReference type="OrthoDB" id="10265871at2759"/>
<dbReference type="AlphaFoldDB" id="W9YBC8"/>
<reference evidence="4 5" key="1">
    <citation type="submission" date="2013-03" db="EMBL/GenBank/DDBJ databases">
        <title>The Genome Sequence of Capronia epimyces CBS 606.96.</title>
        <authorList>
            <consortium name="The Broad Institute Genomics Platform"/>
            <person name="Cuomo C."/>
            <person name="de Hoog S."/>
            <person name="Gorbushina A."/>
            <person name="Walker B."/>
            <person name="Young S.K."/>
            <person name="Zeng Q."/>
            <person name="Gargeya S."/>
            <person name="Fitzgerald M."/>
            <person name="Haas B."/>
            <person name="Abouelleil A."/>
            <person name="Allen A.W."/>
            <person name="Alvarado L."/>
            <person name="Arachchi H.M."/>
            <person name="Berlin A.M."/>
            <person name="Chapman S.B."/>
            <person name="Gainer-Dewar J."/>
            <person name="Goldberg J."/>
            <person name="Griggs A."/>
            <person name="Gujja S."/>
            <person name="Hansen M."/>
            <person name="Howarth C."/>
            <person name="Imamovic A."/>
            <person name="Ireland A."/>
            <person name="Larimer J."/>
            <person name="McCowan C."/>
            <person name="Murphy C."/>
            <person name="Pearson M."/>
            <person name="Poon T.W."/>
            <person name="Priest M."/>
            <person name="Roberts A."/>
            <person name="Saif S."/>
            <person name="Shea T."/>
            <person name="Sisk P."/>
            <person name="Sykes S."/>
            <person name="Wortman J."/>
            <person name="Nusbaum C."/>
            <person name="Birren B."/>
        </authorList>
    </citation>
    <scope>NUCLEOTIDE SEQUENCE [LARGE SCALE GENOMIC DNA]</scope>
    <source>
        <strain evidence="4 5">CBS 606.96</strain>
    </source>
</reference>
<keyword evidence="5" id="KW-1185">Reference proteome</keyword>
<evidence type="ECO:0000259" key="2">
    <source>
        <dbReference type="Pfam" id="PF07287"/>
    </source>
</evidence>
<feature type="domain" description="Acyclic terpene utilisation N-terminal" evidence="2">
    <location>
        <begin position="4"/>
        <end position="440"/>
    </location>
</feature>
<evidence type="ECO:0000313" key="4">
    <source>
        <dbReference type="EMBL" id="EXJ90167.1"/>
    </source>
</evidence>
<name>W9YBC8_9EURO</name>
<dbReference type="Proteomes" id="UP000019478">
    <property type="component" value="Unassembled WGS sequence"/>
</dbReference>
<dbReference type="Pfam" id="PF23544">
    <property type="entry name" value="AtuA_ferredoxin"/>
    <property type="match status" value="1"/>
</dbReference>
<dbReference type="GeneID" id="19167364"/>
<proteinExistence type="predicted"/>
<evidence type="ECO:0000256" key="1">
    <source>
        <dbReference type="SAM" id="MobiDB-lite"/>
    </source>
</evidence>
<dbReference type="HOGENOM" id="CLU_012617_0_0_1"/>
<dbReference type="EMBL" id="AMGY01000002">
    <property type="protein sequence ID" value="EXJ90167.1"/>
    <property type="molecule type" value="Genomic_DNA"/>
</dbReference>
<gene>
    <name evidence="4" type="ORF">A1O3_03236</name>
</gene>
<feature type="compositionally biased region" description="Polar residues" evidence="1">
    <location>
        <begin position="454"/>
        <end position="465"/>
    </location>
</feature>
<evidence type="ECO:0000313" key="5">
    <source>
        <dbReference type="Proteomes" id="UP000019478"/>
    </source>
</evidence>
<feature type="region of interest" description="Disordered" evidence="1">
    <location>
        <begin position="454"/>
        <end position="475"/>
    </location>
</feature>
<organism evidence="4 5">
    <name type="scientific">Capronia epimyces CBS 606.96</name>
    <dbReference type="NCBI Taxonomy" id="1182542"/>
    <lineage>
        <taxon>Eukaryota</taxon>
        <taxon>Fungi</taxon>
        <taxon>Dikarya</taxon>
        <taxon>Ascomycota</taxon>
        <taxon>Pezizomycotina</taxon>
        <taxon>Eurotiomycetes</taxon>
        <taxon>Chaetothyriomycetidae</taxon>
        <taxon>Chaetothyriales</taxon>
        <taxon>Herpotrichiellaceae</taxon>
        <taxon>Capronia</taxon>
    </lineage>
</organism>
<dbReference type="InterPro" id="IPR010839">
    <property type="entry name" value="AtuA_N"/>
</dbReference>
<evidence type="ECO:0000259" key="3">
    <source>
        <dbReference type="Pfam" id="PF23544"/>
    </source>
</evidence>
<dbReference type="PANTHER" id="PTHR47585">
    <property type="match status" value="1"/>
</dbReference>